<dbReference type="InterPro" id="IPR049053">
    <property type="entry name" value="AFCA-like_C"/>
</dbReference>
<keyword evidence="4" id="KW-0378">Hydrolase</keyword>
<dbReference type="RefSeq" id="WP_377501056.1">
    <property type="nucleotide sequence ID" value="NZ_JBHMDO010000047.1"/>
</dbReference>
<dbReference type="Gene3D" id="2.70.98.50">
    <property type="entry name" value="putative glycoside hydrolase family protein from bacillus halodurans"/>
    <property type="match status" value="1"/>
</dbReference>
<dbReference type="Proteomes" id="UP001589747">
    <property type="component" value="Unassembled WGS sequence"/>
</dbReference>
<evidence type="ECO:0000313" key="4">
    <source>
        <dbReference type="EMBL" id="MFB9330147.1"/>
    </source>
</evidence>
<feature type="domain" description="Glycosyl hydrolase family 95 catalytic" evidence="3">
    <location>
        <begin position="294"/>
        <end position="699"/>
    </location>
</feature>
<dbReference type="PANTHER" id="PTHR31084">
    <property type="entry name" value="ALPHA-L-FUCOSIDASE 2"/>
    <property type="match status" value="1"/>
</dbReference>
<dbReference type="PANTHER" id="PTHR31084:SF0">
    <property type="entry name" value="ALPHA-L-FUCOSIDASE 2"/>
    <property type="match status" value="1"/>
</dbReference>
<name>A0ABV5KY33_9BACL</name>
<dbReference type="InterPro" id="IPR013780">
    <property type="entry name" value="Glyco_hydro_b"/>
</dbReference>
<keyword evidence="5" id="KW-1185">Reference proteome</keyword>
<organism evidence="4 5">
    <name type="scientific">Paenibacillus aurantiacus</name>
    <dbReference type="NCBI Taxonomy" id="1936118"/>
    <lineage>
        <taxon>Bacteria</taxon>
        <taxon>Bacillati</taxon>
        <taxon>Bacillota</taxon>
        <taxon>Bacilli</taxon>
        <taxon>Bacillales</taxon>
        <taxon>Paenibacillaceae</taxon>
        <taxon>Paenibacillus</taxon>
    </lineage>
</organism>
<dbReference type="InterPro" id="IPR027414">
    <property type="entry name" value="GH95_N_dom"/>
</dbReference>
<dbReference type="Gene3D" id="1.50.10.10">
    <property type="match status" value="1"/>
</dbReference>
<evidence type="ECO:0000313" key="5">
    <source>
        <dbReference type="Proteomes" id="UP001589747"/>
    </source>
</evidence>
<dbReference type="InterPro" id="IPR008928">
    <property type="entry name" value="6-hairpin_glycosidase_sf"/>
</dbReference>
<dbReference type="PIRSF" id="PIRSF007663">
    <property type="entry name" value="UCP007663"/>
    <property type="match status" value="1"/>
</dbReference>
<dbReference type="Gene3D" id="2.60.40.1180">
    <property type="entry name" value="Golgi alpha-mannosidase II"/>
    <property type="match status" value="1"/>
</dbReference>
<dbReference type="InterPro" id="IPR054363">
    <property type="entry name" value="GH95_cat"/>
</dbReference>
<evidence type="ECO:0000259" key="3">
    <source>
        <dbReference type="Pfam" id="PF22124"/>
    </source>
</evidence>
<accession>A0ABV5KY33</accession>
<proteinExistence type="predicted"/>
<comment type="caution">
    <text evidence="4">The sequence shown here is derived from an EMBL/GenBank/DDBJ whole genome shotgun (WGS) entry which is preliminary data.</text>
</comment>
<dbReference type="Pfam" id="PF22124">
    <property type="entry name" value="Glyco_hydro_95_cat"/>
    <property type="match status" value="1"/>
</dbReference>
<dbReference type="GO" id="GO:0016787">
    <property type="term" value="F:hydrolase activity"/>
    <property type="evidence" value="ECO:0007669"/>
    <property type="project" value="UniProtKB-KW"/>
</dbReference>
<dbReference type="EMBL" id="JBHMDO010000047">
    <property type="protein sequence ID" value="MFB9330147.1"/>
    <property type="molecule type" value="Genomic_DNA"/>
</dbReference>
<gene>
    <name evidence="4" type="ORF">ACFFSY_29745</name>
</gene>
<reference evidence="4 5" key="1">
    <citation type="submission" date="2024-09" db="EMBL/GenBank/DDBJ databases">
        <authorList>
            <person name="Sun Q."/>
            <person name="Mori K."/>
        </authorList>
    </citation>
    <scope>NUCLEOTIDE SEQUENCE [LARGE SCALE GENOMIC DNA]</scope>
    <source>
        <strain evidence="4 5">TISTR 2452</strain>
    </source>
</reference>
<sequence length="794" mass="87232">MVQPVKRITLWYEQPASVWEEALPLGNGRLGGMVFGGVEQERIQLNEDTLWSGLPRDTNNYEALRHLKPARELLRAGRFREAETLIGQGMLGPRSEAYLAMGDLWLEQSAPGGHSEYRRELDLDTGIAFTTYKDQSGTVYRREAFVSHPDGVMAVRVEAEGSGTINARVRLSSKLKFSVAAETAGEEARDGKLTLSGRAPSHVADNYLGDHPQAVLYEAERGLSFAIALNVQLSGGRLTAAEDGSLAIEGACSVLILLTAATDFTEYDDQPAPGSGLELERCAWQLADAAGIAYEDLKRRHIEDHRELFRRVSLTFGAGANEVDRLPTDKRLTAYQGGASDPALEALLFQYGRYLLIASSRPGTQAANLQGIWNDHVQPPWNSNYTTNINTQMNYWPAELGGLGECHEPLFDLIGELSRTGARTAAIHYGARGWTAHHNVDVWRVSTPASGDPSWAFWPLGGAWLSQHLWERYRFRPDMEFLAETAYPLMRGAALFCLDWLQENEDGTLTTLPSTSPENRFVTEEGEPCSVTIGSAMDLTIIRELFQGTIQAAEALVVDEELREELAAALAKLAPLAIGEDGRLQEWSLPHRELEPGHRHVSHLYGVYPGVSINDRVTPELAEAARKSLAARIAQGGGHTGWSCAWLINLYARLRDGENAHRFVRTLLSRSTYPNLFDAHPPFQIDGNFGGTSGIAEMLVQSHLDTIELLPALPTEWTDGKVAGLRARGGFIVDIEWRDGKLAQARIESTHGADCRIAYDGGLIVHLQEGAKVASGASFRTEIGGVYWVTSGAR</sequence>
<dbReference type="Pfam" id="PF21307">
    <property type="entry name" value="Glyco_hydro_95_C"/>
    <property type="match status" value="1"/>
</dbReference>
<feature type="domain" description="Alpha fucosidase A-like C-terminal" evidence="2">
    <location>
        <begin position="701"/>
        <end position="785"/>
    </location>
</feature>
<feature type="domain" description="Glycosyl hydrolase family 95 N-terminal" evidence="1">
    <location>
        <begin position="10"/>
        <end position="266"/>
    </location>
</feature>
<dbReference type="SUPFAM" id="SSF48208">
    <property type="entry name" value="Six-hairpin glycosidases"/>
    <property type="match status" value="1"/>
</dbReference>
<evidence type="ECO:0000259" key="1">
    <source>
        <dbReference type="Pfam" id="PF14498"/>
    </source>
</evidence>
<dbReference type="InterPro" id="IPR012341">
    <property type="entry name" value="6hp_glycosidase-like_sf"/>
</dbReference>
<protein>
    <submittedName>
        <fullName evidence="4">Glycoside hydrolase N-terminal domain-containing protein</fullName>
    </submittedName>
</protein>
<dbReference type="Pfam" id="PF14498">
    <property type="entry name" value="Glyco_hyd_65N_2"/>
    <property type="match status" value="1"/>
</dbReference>
<evidence type="ECO:0000259" key="2">
    <source>
        <dbReference type="Pfam" id="PF21307"/>
    </source>
</evidence>
<dbReference type="InterPro" id="IPR016518">
    <property type="entry name" value="Alpha-L-fucosidase"/>
</dbReference>